<comment type="catalytic activity">
    <reaction evidence="5 7">
        <text>N(6)-[(R)-lipoyl]-L-lysyl-[glycine-cleavage complex H protein] + glycine + H(+) = N(6)-[(R)-S(8)-aminomethyldihydrolipoyl]-L-lysyl-[glycine-cleavage complex H protein] + CO2</text>
        <dbReference type="Rhea" id="RHEA:24304"/>
        <dbReference type="Rhea" id="RHEA-COMP:10494"/>
        <dbReference type="Rhea" id="RHEA-COMP:10495"/>
        <dbReference type="ChEBI" id="CHEBI:15378"/>
        <dbReference type="ChEBI" id="CHEBI:16526"/>
        <dbReference type="ChEBI" id="CHEBI:57305"/>
        <dbReference type="ChEBI" id="CHEBI:83099"/>
        <dbReference type="ChEBI" id="CHEBI:83143"/>
        <dbReference type="EC" id="1.4.4.2"/>
    </reaction>
</comment>
<dbReference type="InterPro" id="IPR003437">
    <property type="entry name" value="GcvP"/>
</dbReference>
<dbReference type="Pfam" id="PF02347">
    <property type="entry name" value="GDC-P"/>
    <property type="match status" value="2"/>
</dbReference>
<dbReference type="OrthoDB" id="6537869at2759"/>
<evidence type="ECO:0000313" key="10">
    <source>
        <dbReference type="EMBL" id="VEU20299.1"/>
    </source>
</evidence>
<evidence type="ECO:0000256" key="4">
    <source>
        <dbReference type="ARBA" id="ARBA00023002"/>
    </source>
</evidence>
<dbReference type="Proteomes" id="UP000290900">
    <property type="component" value="Unassembled WGS sequence"/>
</dbReference>
<dbReference type="CDD" id="cd00613">
    <property type="entry name" value="GDC-P"/>
    <property type="match status" value="1"/>
</dbReference>
<keyword evidence="7" id="KW-0809">Transit peptide</keyword>
<reference evidence="10 11" key="1">
    <citation type="submission" date="2018-12" db="EMBL/GenBank/DDBJ databases">
        <authorList>
            <person name="Tiukova I."/>
            <person name="Dainat J."/>
        </authorList>
    </citation>
    <scope>NUCLEOTIDE SEQUENCE [LARGE SCALE GENOMIC DNA]</scope>
</reference>
<keyword evidence="3 6" id="KW-0663">Pyridoxal phosphate</keyword>
<comment type="cofactor">
    <cofactor evidence="1 6 7">
        <name>pyridoxal 5'-phosphate</name>
        <dbReference type="ChEBI" id="CHEBI:597326"/>
    </cofactor>
</comment>
<keyword evidence="11" id="KW-1185">Reference proteome</keyword>
<evidence type="ECO:0000259" key="9">
    <source>
        <dbReference type="Pfam" id="PF21478"/>
    </source>
</evidence>
<dbReference type="InParanoid" id="A0A448YHA9"/>
<organism evidence="10 11">
    <name type="scientific">Brettanomyces naardenensis</name>
    <name type="common">Yeast</name>
    <dbReference type="NCBI Taxonomy" id="13370"/>
    <lineage>
        <taxon>Eukaryota</taxon>
        <taxon>Fungi</taxon>
        <taxon>Dikarya</taxon>
        <taxon>Ascomycota</taxon>
        <taxon>Saccharomycotina</taxon>
        <taxon>Pichiomycetes</taxon>
        <taxon>Pichiales</taxon>
        <taxon>Pichiaceae</taxon>
        <taxon>Brettanomyces</taxon>
    </lineage>
</organism>
<proteinExistence type="inferred from homology"/>
<dbReference type="AlphaFoldDB" id="A0A448YHA9"/>
<keyword evidence="7" id="KW-0496">Mitochondrion</keyword>
<evidence type="ECO:0000259" key="8">
    <source>
        <dbReference type="Pfam" id="PF02347"/>
    </source>
</evidence>
<dbReference type="GO" id="GO:0004375">
    <property type="term" value="F:glycine dehydrogenase (decarboxylating) activity"/>
    <property type="evidence" value="ECO:0007669"/>
    <property type="project" value="UniProtKB-UniRule"/>
</dbReference>
<dbReference type="GO" id="GO:0019464">
    <property type="term" value="P:glycine decarboxylation via glycine cleavage system"/>
    <property type="evidence" value="ECO:0007669"/>
    <property type="project" value="TreeGrafter"/>
</dbReference>
<evidence type="ECO:0000256" key="1">
    <source>
        <dbReference type="ARBA" id="ARBA00001933"/>
    </source>
</evidence>
<dbReference type="InterPro" id="IPR015421">
    <property type="entry name" value="PyrdxlP-dep_Trfase_major"/>
</dbReference>
<sequence>MAGMLRTLLKSSAARHCGGRPVRAFPALRRFVSTADISSAKYSASCFPSTVGLRDLDTFPRRHLGPRPEDVSEMLKVVEAPDIETFVSNALPPKVLVKRALNIDPPQGLSESAMLRKLKEIASKNKVLRSYIGKGYYGTHMPAVIQRNIMENPAWYTSYTPYQAEVSQGRLEALLTFQTVIVDLTGLPVANASLLDEGTAAAEAMIMSFHHTRGKKRTFIVDKNTHEQTIAVIKSRANTLGLNLVVADLLSPEGISTLKASAKDLCGALVSYPGDNGEIPRITALQQIADTVHDSKGLFAVDADLLSLTLMHPPSTFGADIALGSAQRFGVPMGFGGPHAAFFAVREELKRKMPGRLVGISTDRLGKPALRLALQTREQHIRREKATSNICTAQALLANVAAAYAVYHGPEGLRDIARRVHGLAALLARAVEKNSSHKLLGDGIYFDTLRIQLSGESADQLMNRAVNTYGINLFKVNDSTVQLSLDETVTEKDLADLAELFTGNREIPDGVTDFPEFPPEWQRKDSILTNSVFHEHHSETAMLRFLYSLQQKDIALTTSMISLGSCTMKLNGTVEMLPITWPEFADLHPFVPRDQAQGYLQLIDELEHDLQQITGFAKTTLMPNSGAQGEYTGLSVIRQYHHHRGEPQRNVVLIPVSAHGTNPASAAMAGFKVVPVKCLENGSLDMADMEKQAKKNKDNLAAFMITYPTTYGLFEPGIRDAIDLTHKYGGQVYMDGANMNAQVGLTSPADLGADVCHLNLHKTFCIPHGGGGPGVGPICVAEHLKGFLPKHPLAETSNHDTTNAIDPVSSGPFGSASVLPISYAYIKLMGGENIPFSSVTAILNANYMLYRLKDAYKIQFIGSDDFKYCGHEFILDLRPFKKYHIEAIDVAKRLQDYGFHAPTMAFPIPDTLMVEPTESENLDELNRFVDSLLSIREEIRAVEEGKSEGLVLKNSPHPIEDLLQDDTVWSKRGYTREQAAYPLPYLKNFKTWPTVSRVDDVYGDTHLLCTCPPVSAYAE</sequence>
<evidence type="ECO:0000256" key="2">
    <source>
        <dbReference type="ARBA" id="ARBA00010756"/>
    </source>
</evidence>
<dbReference type="FunCoup" id="A0A448YHA9">
    <property type="interactions" value="723"/>
</dbReference>
<gene>
    <name evidence="10" type="ORF">BRENAR_LOCUS1034</name>
</gene>
<dbReference type="GO" id="GO:0030170">
    <property type="term" value="F:pyridoxal phosphate binding"/>
    <property type="evidence" value="ECO:0007669"/>
    <property type="project" value="TreeGrafter"/>
</dbReference>
<dbReference type="InterPro" id="IPR049316">
    <property type="entry name" value="GDC-P_C"/>
</dbReference>
<dbReference type="EC" id="1.4.4.2" evidence="7"/>
<evidence type="ECO:0000256" key="3">
    <source>
        <dbReference type="ARBA" id="ARBA00022898"/>
    </source>
</evidence>
<evidence type="ECO:0000256" key="5">
    <source>
        <dbReference type="ARBA" id="ARBA00049026"/>
    </source>
</evidence>
<comment type="subcellular location">
    <subcellularLocation>
        <location evidence="7">Mitochondrion</location>
    </subcellularLocation>
</comment>
<dbReference type="Gene3D" id="3.90.1150.10">
    <property type="entry name" value="Aspartate Aminotransferase, domain 1"/>
    <property type="match status" value="2"/>
</dbReference>
<feature type="domain" description="Glycine cleavage system P-protein N-terminal" evidence="8">
    <location>
        <begin position="61"/>
        <end position="501"/>
    </location>
</feature>
<dbReference type="PANTHER" id="PTHR11773">
    <property type="entry name" value="GLYCINE DEHYDROGENASE, DECARBOXYLATING"/>
    <property type="match status" value="1"/>
</dbReference>
<dbReference type="EMBL" id="CAACVR010000003">
    <property type="protein sequence ID" value="VEU20299.1"/>
    <property type="molecule type" value="Genomic_DNA"/>
</dbReference>
<dbReference type="InterPro" id="IPR015422">
    <property type="entry name" value="PyrdxlP-dep_Trfase_small"/>
</dbReference>
<dbReference type="FunFam" id="3.40.640.10:FF:000005">
    <property type="entry name" value="Glycine dehydrogenase (decarboxylating), mitochondrial"/>
    <property type="match status" value="1"/>
</dbReference>
<comment type="function">
    <text evidence="7">The glycine cleavage system catalyzes the degradation of glycine.</text>
</comment>
<dbReference type="GO" id="GO:0016594">
    <property type="term" value="F:glycine binding"/>
    <property type="evidence" value="ECO:0007669"/>
    <property type="project" value="TreeGrafter"/>
</dbReference>
<evidence type="ECO:0000256" key="7">
    <source>
        <dbReference type="RuleBase" id="RU364056"/>
    </source>
</evidence>
<feature type="modified residue" description="N6-(pyridoxal phosphate)lysine" evidence="6">
    <location>
        <position position="762"/>
    </location>
</feature>
<dbReference type="InterPro" id="IPR015424">
    <property type="entry name" value="PyrdxlP-dep_Trfase"/>
</dbReference>
<dbReference type="PANTHER" id="PTHR11773:SF1">
    <property type="entry name" value="GLYCINE DEHYDROGENASE (DECARBOXYLATING), MITOCHONDRIAL"/>
    <property type="match status" value="1"/>
</dbReference>
<dbReference type="Gene3D" id="3.40.640.10">
    <property type="entry name" value="Type I PLP-dependent aspartate aminotransferase-like (Major domain)"/>
    <property type="match status" value="2"/>
</dbReference>
<dbReference type="FunFam" id="3.40.640.10:FF:000007">
    <property type="entry name" value="glycine dehydrogenase (Decarboxylating), mitochondrial"/>
    <property type="match status" value="1"/>
</dbReference>
<evidence type="ECO:0000256" key="6">
    <source>
        <dbReference type="PIRSR" id="PIRSR603437-50"/>
    </source>
</evidence>
<keyword evidence="4 7" id="KW-0560">Oxidoreductase</keyword>
<dbReference type="GO" id="GO:0005960">
    <property type="term" value="C:glycine cleavage complex"/>
    <property type="evidence" value="ECO:0007669"/>
    <property type="project" value="TreeGrafter"/>
</dbReference>
<feature type="domain" description="Glycine cleavage system P-protein N-terminal" evidence="8">
    <location>
        <begin position="532"/>
        <end position="789"/>
    </location>
</feature>
<dbReference type="NCBIfam" id="TIGR00461">
    <property type="entry name" value="gcvP"/>
    <property type="match status" value="1"/>
</dbReference>
<comment type="subunit">
    <text evidence="7">The glycine cleavage system is composed of four proteins: P, T, L and H.</text>
</comment>
<dbReference type="GO" id="GO:0005739">
    <property type="term" value="C:mitochondrion"/>
    <property type="evidence" value="ECO:0007669"/>
    <property type="project" value="UniProtKB-SubCell"/>
</dbReference>
<name>A0A448YHA9_BRENA</name>
<evidence type="ECO:0000313" key="11">
    <source>
        <dbReference type="Proteomes" id="UP000290900"/>
    </source>
</evidence>
<dbReference type="InterPro" id="IPR020581">
    <property type="entry name" value="GDC_P"/>
</dbReference>
<dbReference type="InterPro" id="IPR049315">
    <property type="entry name" value="GDC-P_N"/>
</dbReference>
<dbReference type="Pfam" id="PF21478">
    <property type="entry name" value="GcvP2_C"/>
    <property type="match status" value="1"/>
</dbReference>
<dbReference type="STRING" id="13370.A0A448YHA9"/>
<protein>
    <recommendedName>
        <fullName evidence="7">Glycine cleavage system P protein</fullName>
        <ecNumber evidence="7">1.4.4.2</ecNumber>
    </recommendedName>
</protein>
<accession>A0A448YHA9</accession>
<dbReference type="SUPFAM" id="SSF53383">
    <property type="entry name" value="PLP-dependent transferases"/>
    <property type="match status" value="2"/>
</dbReference>
<feature type="domain" description="Glycine dehydrogenase C-terminal" evidence="9">
    <location>
        <begin position="838"/>
        <end position="957"/>
    </location>
</feature>
<comment type="similarity">
    <text evidence="2 7">Belongs to the GcvP family.</text>
</comment>